<proteinExistence type="predicted"/>
<dbReference type="AlphaFoldDB" id="A0A6L5GU80"/>
<sequence>MKKLFASILFVVSLFTLFIVNPNNVSAKNLKYGFRTATLPTHYLGIWDHHLYGHRYVLMYVKNRHTIYYTDYYETNKSRTWNEKNGFIHFIVAKNKSLDKSSKRFYMYNPKENFNTLYTKHGHVYVGEDISNLKMHRLKK</sequence>
<gene>
    <name evidence="1" type="ORF">FRC53_09985</name>
</gene>
<name>A0A6L5GU80_9FIRM</name>
<protein>
    <submittedName>
        <fullName evidence="1">Uncharacterized protein</fullName>
    </submittedName>
</protein>
<accession>A0A6L5GU80</accession>
<evidence type="ECO:0000313" key="2">
    <source>
        <dbReference type="Proteomes" id="UP000473648"/>
    </source>
</evidence>
<evidence type="ECO:0000313" key="1">
    <source>
        <dbReference type="EMBL" id="MQM73718.1"/>
    </source>
</evidence>
<organism evidence="1 2">
    <name type="scientific">Candidatus Pseudoramibacter fermentans</name>
    <dbReference type="NCBI Taxonomy" id="2594427"/>
    <lineage>
        <taxon>Bacteria</taxon>
        <taxon>Bacillati</taxon>
        <taxon>Bacillota</taxon>
        <taxon>Clostridia</taxon>
        <taxon>Eubacteriales</taxon>
        <taxon>Eubacteriaceae</taxon>
        <taxon>Pseudoramibacter</taxon>
    </lineage>
</organism>
<dbReference type="EMBL" id="VOGB01000008">
    <property type="protein sequence ID" value="MQM73718.1"/>
    <property type="molecule type" value="Genomic_DNA"/>
</dbReference>
<comment type="caution">
    <text evidence="1">The sequence shown here is derived from an EMBL/GenBank/DDBJ whole genome shotgun (WGS) entry which is preliminary data.</text>
</comment>
<reference evidence="1" key="1">
    <citation type="journal article" date="2020" name="Appl. Environ. Microbiol.">
        <title>Medium-Chain Fatty Acid Synthesis by 'Candidatus Weimeria bifida' gen. nov., sp. nov., and 'Candidatus Pseudoramibacter fermentans' sp. nov.</title>
        <authorList>
            <person name="Scarborough M.J."/>
            <person name="Myers K.S."/>
            <person name="Donohue T.J."/>
            <person name="Noguera D.R."/>
        </authorList>
    </citation>
    <scope>NUCLEOTIDE SEQUENCE</scope>
    <source>
        <strain evidence="1">EUB1.1</strain>
    </source>
</reference>
<keyword evidence="2" id="KW-1185">Reference proteome</keyword>
<dbReference type="Proteomes" id="UP000473648">
    <property type="component" value="Unassembled WGS sequence"/>
</dbReference>